<dbReference type="InterPro" id="IPR005801">
    <property type="entry name" value="ADC_synthase"/>
</dbReference>
<reference evidence="12 13" key="1">
    <citation type="journal article" date="2014" name="Genome Announc.">
        <title>Draft genome sequences of six enterohepatic helicobacter species isolated from humans and one from rhesus macaques.</title>
        <authorList>
            <person name="Shen Z."/>
            <person name="Sheh A."/>
            <person name="Young S.K."/>
            <person name="Abouelliel A."/>
            <person name="Ward D.V."/>
            <person name="Earl A.M."/>
            <person name="Fox J.G."/>
        </authorList>
    </citation>
    <scope>NUCLEOTIDE SEQUENCE [LARGE SCALE GENOMIC DNA]</scope>
    <source>
        <strain evidence="12 13">MIT 99-5501</strain>
    </source>
</reference>
<comment type="subunit">
    <text evidence="2">Heterotetramer consisting of two non-identical subunits: a beta subunit (TrpG) and a large alpha subunit (TrpE).</text>
</comment>
<dbReference type="InterPro" id="IPR019999">
    <property type="entry name" value="Anth_synth_I-like"/>
</dbReference>
<dbReference type="Pfam" id="PF04715">
    <property type="entry name" value="Anth_synt_I_N"/>
    <property type="match status" value="1"/>
</dbReference>
<name>V8CAX3_9HELI</name>
<feature type="domain" description="Chorismate-utilising enzyme C-terminal" evidence="10">
    <location>
        <begin position="352"/>
        <end position="605"/>
    </location>
</feature>
<dbReference type="eggNOG" id="COG0147">
    <property type="taxonomic scope" value="Bacteria"/>
</dbReference>
<dbReference type="InterPro" id="IPR006805">
    <property type="entry name" value="Anth_synth_I_N"/>
</dbReference>
<evidence type="ECO:0000313" key="12">
    <source>
        <dbReference type="EMBL" id="ETD24257.1"/>
    </source>
</evidence>
<feature type="domain" description="Anthranilate synthase component I N-terminal" evidence="11">
    <location>
        <begin position="65"/>
        <end position="243"/>
    </location>
</feature>
<dbReference type="GO" id="GO:0000162">
    <property type="term" value="P:L-tryptophan biosynthetic process"/>
    <property type="evidence" value="ECO:0007669"/>
    <property type="project" value="TreeGrafter"/>
</dbReference>
<dbReference type="InterPro" id="IPR015890">
    <property type="entry name" value="Chorismate_C"/>
</dbReference>
<dbReference type="RefSeq" id="WP_023927733.1">
    <property type="nucleotide sequence ID" value="NZ_KI669454.1"/>
</dbReference>
<dbReference type="HOGENOM" id="CLU_006493_9_0_7"/>
<gene>
    <name evidence="12" type="ORF">HMPREF2086_01007</name>
</gene>
<comment type="cofactor">
    <cofactor evidence="1">
        <name>Mg(2+)</name>
        <dbReference type="ChEBI" id="CHEBI:18420"/>
    </cofactor>
</comment>
<evidence type="ECO:0000313" key="13">
    <source>
        <dbReference type="Proteomes" id="UP000018731"/>
    </source>
</evidence>
<feature type="compositionally biased region" description="Low complexity" evidence="9">
    <location>
        <begin position="297"/>
        <end position="312"/>
    </location>
</feature>
<feature type="region of interest" description="Disordered" evidence="9">
    <location>
        <begin position="280"/>
        <end position="315"/>
    </location>
</feature>
<evidence type="ECO:0000256" key="9">
    <source>
        <dbReference type="SAM" id="MobiDB-lite"/>
    </source>
</evidence>
<organism evidence="12 13">
    <name type="scientific">Helicobacter macacae MIT 99-5501</name>
    <dbReference type="NCBI Taxonomy" id="1357400"/>
    <lineage>
        <taxon>Bacteria</taxon>
        <taxon>Pseudomonadati</taxon>
        <taxon>Campylobacterota</taxon>
        <taxon>Epsilonproteobacteria</taxon>
        <taxon>Campylobacterales</taxon>
        <taxon>Helicobacteraceae</taxon>
        <taxon>Helicobacter</taxon>
    </lineage>
</organism>
<dbReference type="GO" id="GO:0046872">
    <property type="term" value="F:metal ion binding"/>
    <property type="evidence" value="ECO:0007669"/>
    <property type="project" value="UniProtKB-KW"/>
</dbReference>
<evidence type="ECO:0000259" key="10">
    <source>
        <dbReference type="Pfam" id="PF00425"/>
    </source>
</evidence>
<dbReference type="EMBL" id="AZJI01000004">
    <property type="protein sequence ID" value="ETD24257.1"/>
    <property type="molecule type" value="Genomic_DNA"/>
</dbReference>
<keyword evidence="4" id="KW-0479">Metal-binding</keyword>
<evidence type="ECO:0000256" key="1">
    <source>
        <dbReference type="ARBA" id="ARBA00001946"/>
    </source>
</evidence>
<evidence type="ECO:0000256" key="7">
    <source>
        <dbReference type="ARBA" id="ARBA00025634"/>
    </source>
</evidence>
<keyword evidence="6" id="KW-0456">Lyase</keyword>
<evidence type="ECO:0000256" key="3">
    <source>
        <dbReference type="ARBA" id="ARBA00020653"/>
    </source>
</evidence>
<evidence type="ECO:0000256" key="8">
    <source>
        <dbReference type="ARBA" id="ARBA00047683"/>
    </source>
</evidence>
<evidence type="ECO:0000256" key="5">
    <source>
        <dbReference type="ARBA" id="ARBA00022842"/>
    </source>
</evidence>
<dbReference type="PRINTS" id="PR00095">
    <property type="entry name" value="ANTSNTHASEI"/>
</dbReference>
<dbReference type="GO" id="GO:0004049">
    <property type="term" value="F:anthranilate synthase activity"/>
    <property type="evidence" value="ECO:0007669"/>
    <property type="project" value="UniProtKB-EC"/>
</dbReference>
<evidence type="ECO:0000256" key="4">
    <source>
        <dbReference type="ARBA" id="ARBA00022723"/>
    </source>
</evidence>
<comment type="function">
    <text evidence="7">Part of a heterotetrameric complex that catalyzes the two-step biosynthesis of anthranilate, an intermediate in the biosynthesis of L-tryptophan. In the first step, the glutamine-binding beta subunit (TrpG) of anthranilate synthase (AS) provides the glutamine amidotransferase activity which generates ammonia as a substrate that, along with chorismate, is used in the second step, catalyzed by the large alpha subunit of AS (TrpE) to produce anthranilate. In the absence of TrpG, TrpE can synthesize anthranilate directly from chorismate and high concentrations of ammonia.</text>
</comment>
<keyword evidence="5" id="KW-0460">Magnesium</keyword>
<sequence>MPHFEATNTSNANAFTIADTPSFLDDSSIFGTICPTLDTLHKIAPQIPKECKKLPIYKELYADFITPIMAIALLKSRSQNAFLLESMQDRKQWGRYSFLGFEPSAHISYSNGVVRLESNEQKLLDLARFGKKVSKHHAQSNTIEFQANPKEILREVLKLYKSPNLAQYGIENIPSFSGGLVGYFAYEYIGLIEEKLDFAKTQKSIIDSTSHTKAQNPTQTKDIEFMLFDSLIIFDNLAQKLLLLTNIDLDKNKTSTDSLKNAYIQGIKKLESIEEILCQNPSSPSTKEKISKEQSLPQNPQTNYQTPQSNQTAHDKIPTPLPCAIASSLPNAFAKSLQGFRLDSPLKSHYDKAEFCAIVDKAKHYIKEGDIFQVVLSNPLHAKASGSLFDVYRVLRTSNPSPYMFYLTSSDLEIAGASPETLLKLQNGTIYTYPLAGSRPRGSTPIQDENLAKELLSDEKELSEHNMLVDLGRNDIGRVAKVGSVKVEQYQNIVRYSHIMHISSRVSGILREDKDAFNALDSIFPAGTLSGAPKIRACEIIHELEGTNRGIYGGAIGYLDFSGNMDMCIGIRLVVKQGDEVSVRSGAGIVYDSDGEKEFVETQNKAKAVINALQTASQNTPKTKR</sequence>
<dbReference type="Pfam" id="PF00425">
    <property type="entry name" value="Chorismate_bind"/>
    <property type="match status" value="1"/>
</dbReference>
<dbReference type="SUPFAM" id="SSF56322">
    <property type="entry name" value="ADC synthase"/>
    <property type="match status" value="1"/>
</dbReference>
<dbReference type="PATRIC" id="fig|1357400.3.peg.1378"/>
<dbReference type="AlphaFoldDB" id="V8CAX3"/>
<keyword evidence="13" id="KW-1185">Reference proteome</keyword>
<comment type="caution">
    <text evidence="12">The sequence shown here is derived from an EMBL/GenBank/DDBJ whole genome shotgun (WGS) entry which is preliminary data.</text>
</comment>
<protein>
    <recommendedName>
        <fullName evidence="3">Anthranilate synthase component 1</fullName>
    </recommendedName>
</protein>
<comment type="catalytic activity">
    <reaction evidence="8">
        <text>chorismate + L-glutamine = anthranilate + pyruvate + L-glutamate + H(+)</text>
        <dbReference type="Rhea" id="RHEA:21732"/>
        <dbReference type="ChEBI" id="CHEBI:15361"/>
        <dbReference type="ChEBI" id="CHEBI:15378"/>
        <dbReference type="ChEBI" id="CHEBI:16567"/>
        <dbReference type="ChEBI" id="CHEBI:29748"/>
        <dbReference type="ChEBI" id="CHEBI:29985"/>
        <dbReference type="ChEBI" id="CHEBI:58359"/>
        <dbReference type="EC" id="4.1.3.27"/>
    </reaction>
</comment>
<proteinExistence type="predicted"/>
<dbReference type="Proteomes" id="UP000018731">
    <property type="component" value="Unassembled WGS sequence"/>
</dbReference>
<dbReference type="Gene3D" id="3.60.120.10">
    <property type="entry name" value="Anthranilate synthase"/>
    <property type="match status" value="1"/>
</dbReference>
<accession>V8CAX3</accession>
<evidence type="ECO:0000259" key="11">
    <source>
        <dbReference type="Pfam" id="PF04715"/>
    </source>
</evidence>
<evidence type="ECO:0000256" key="2">
    <source>
        <dbReference type="ARBA" id="ARBA00011575"/>
    </source>
</evidence>
<dbReference type="PANTHER" id="PTHR11236">
    <property type="entry name" value="AMINOBENZOATE/ANTHRANILATE SYNTHASE"/>
    <property type="match status" value="1"/>
</dbReference>
<dbReference type="STRING" id="1357400.HMPREF2086_01007"/>
<dbReference type="PANTHER" id="PTHR11236:SF48">
    <property type="entry name" value="ISOCHORISMATE SYNTHASE MENF"/>
    <property type="match status" value="1"/>
</dbReference>
<evidence type="ECO:0000256" key="6">
    <source>
        <dbReference type="ARBA" id="ARBA00023239"/>
    </source>
</evidence>